<reference evidence="4" key="1">
    <citation type="submission" date="2020-01" db="EMBL/GenBank/DDBJ databases">
        <authorList>
            <person name="Feng Z.H.Z."/>
        </authorList>
    </citation>
    <scope>NUCLEOTIDE SEQUENCE</scope>
    <source>
        <strain evidence="4">CBS107.38</strain>
    </source>
</reference>
<dbReference type="InterPro" id="IPR036864">
    <property type="entry name" value="Zn2-C6_fun-type_DNA-bd_sf"/>
</dbReference>
<organism evidence="4 5">
    <name type="scientific">Alternaria burnsii</name>
    <dbReference type="NCBI Taxonomy" id="1187904"/>
    <lineage>
        <taxon>Eukaryota</taxon>
        <taxon>Fungi</taxon>
        <taxon>Dikarya</taxon>
        <taxon>Ascomycota</taxon>
        <taxon>Pezizomycotina</taxon>
        <taxon>Dothideomycetes</taxon>
        <taxon>Pleosporomycetidae</taxon>
        <taxon>Pleosporales</taxon>
        <taxon>Pleosporineae</taxon>
        <taxon>Pleosporaceae</taxon>
        <taxon>Alternaria</taxon>
        <taxon>Alternaria sect. Alternaria</taxon>
    </lineage>
</organism>
<evidence type="ECO:0000256" key="2">
    <source>
        <dbReference type="SAM" id="MobiDB-lite"/>
    </source>
</evidence>
<protein>
    <submittedName>
        <fullName evidence="4">C6 finger domain protein</fullName>
    </submittedName>
</protein>
<feature type="compositionally biased region" description="Polar residues" evidence="2">
    <location>
        <begin position="21"/>
        <end position="38"/>
    </location>
</feature>
<evidence type="ECO:0000259" key="3">
    <source>
        <dbReference type="PROSITE" id="PS50048"/>
    </source>
</evidence>
<comment type="caution">
    <text evidence="4">The sequence shown here is derived from an EMBL/GenBank/DDBJ whole genome shotgun (WGS) entry which is preliminary data.</text>
</comment>
<proteinExistence type="predicted"/>
<dbReference type="Gene3D" id="4.10.240.10">
    <property type="entry name" value="Zn(2)-C6 fungal-type DNA-binding domain"/>
    <property type="match status" value="1"/>
</dbReference>
<dbReference type="SUPFAM" id="SSF57701">
    <property type="entry name" value="Zn2/Cys6 DNA-binding domain"/>
    <property type="match status" value="1"/>
</dbReference>
<accession>A0A8H7B7N7</accession>
<feature type="compositionally biased region" description="Low complexity" evidence="2">
    <location>
        <begin position="222"/>
        <end position="259"/>
    </location>
</feature>
<dbReference type="PANTHER" id="PTHR38791">
    <property type="entry name" value="ZN(II)2CYS6 TRANSCRIPTION FACTOR (EUROFUNG)-RELATED-RELATED"/>
    <property type="match status" value="1"/>
</dbReference>
<feature type="compositionally biased region" description="Polar residues" evidence="2">
    <location>
        <begin position="1"/>
        <end position="13"/>
    </location>
</feature>
<dbReference type="PROSITE" id="PS50048">
    <property type="entry name" value="ZN2_CY6_FUNGAL_2"/>
    <property type="match status" value="1"/>
</dbReference>
<dbReference type="PROSITE" id="PS00463">
    <property type="entry name" value="ZN2_CY6_FUNGAL_1"/>
    <property type="match status" value="1"/>
</dbReference>
<keyword evidence="1" id="KW-0539">Nucleus</keyword>
<sequence>MSHDFSTQVNQAPYSPAPTHFSHQSMADPNMQSRQQQAVAYPSPHSYPSPSMQPTYTYPPPQGQQSNEGYRSSPQGAQMSLPPLNLPPIRLQDGQQSQAQPQQPPQPMGSPLPPPQHGMQQYYPHPGHAQPGQPMMGNMGGPQFNAMRYQLPPQGDQRVLSGGRHKKEIKRRTKTGCLTCRKRRIKCDEAHPMCRNCQKSKRECLGYDPIFKQQSGPAQIQPAPNSAPAPHATSAPAPAPSSSNYSQSPVPQGYAPASSAGYATAAPATSGEHQQANFHAIDPALAQADPGLQQNQHYNGVHTMDPAMRGPPGANPYPPPPEPMKGWYPAPHRLINPNPDSGKRLNMQDLFGICNHSPPDVPQRTSPVPRELDDEFSRIFLNDYCQGLDVVLETTWFSANNNALNRVFSDRYLHEEAAFFTETIKYKATQDADMTSIFSQEARLLWHLLSTCKHMLPATNGSPPEGEDFQMREARARLDVLEALLTNQNLESNPTRQLEYPSNLDDEARAQVSFWQHLGDFVQYSDSDIAPPGAADNALGILRTVLHMREVRDAIYSIAIARHYGSRIGGFPNALPTPVGQPPESDLNKLLVAMSFISHESRSATQQVLARICDMAMFSWTASRMPGGPGQERPVGGPLPYPHQ</sequence>
<feature type="compositionally biased region" description="Pro residues" evidence="2">
    <location>
        <begin position="102"/>
        <end position="116"/>
    </location>
</feature>
<dbReference type="PANTHER" id="PTHR38791:SF13">
    <property type="entry name" value="ZN(2)-C6 FUNGAL-TYPE DOMAIN-CONTAINING PROTEIN"/>
    <property type="match status" value="1"/>
</dbReference>
<dbReference type="InterPro" id="IPR001138">
    <property type="entry name" value="Zn2Cys6_DnaBD"/>
</dbReference>
<dbReference type="SMART" id="SM00066">
    <property type="entry name" value="GAL4"/>
    <property type="match status" value="1"/>
</dbReference>
<feature type="compositionally biased region" description="Low complexity" evidence="2">
    <location>
        <begin position="41"/>
        <end position="56"/>
    </location>
</feature>
<keyword evidence="5" id="KW-1185">Reference proteome</keyword>
<evidence type="ECO:0000313" key="4">
    <source>
        <dbReference type="EMBL" id="KAF7676683.1"/>
    </source>
</evidence>
<feature type="region of interest" description="Disordered" evidence="2">
    <location>
        <begin position="295"/>
        <end position="321"/>
    </location>
</feature>
<dbReference type="GeneID" id="62203120"/>
<reference evidence="4" key="2">
    <citation type="submission" date="2020-08" db="EMBL/GenBank/DDBJ databases">
        <title>Draft Genome Sequence of Cumin Blight Pathogen Alternaria burnsii.</title>
        <authorList>
            <person name="Feng Z."/>
        </authorList>
    </citation>
    <scope>NUCLEOTIDE SEQUENCE</scope>
    <source>
        <strain evidence="4">CBS107.38</strain>
    </source>
</reference>
<dbReference type="GO" id="GO:0000981">
    <property type="term" value="F:DNA-binding transcription factor activity, RNA polymerase II-specific"/>
    <property type="evidence" value="ECO:0007669"/>
    <property type="project" value="InterPro"/>
</dbReference>
<dbReference type="RefSeq" id="XP_038786892.1">
    <property type="nucleotide sequence ID" value="XM_038929942.1"/>
</dbReference>
<feature type="region of interest" description="Disordered" evidence="2">
    <location>
        <begin position="624"/>
        <end position="644"/>
    </location>
</feature>
<evidence type="ECO:0000256" key="1">
    <source>
        <dbReference type="ARBA" id="ARBA00023242"/>
    </source>
</evidence>
<feature type="compositionally biased region" description="Polar residues" evidence="2">
    <location>
        <begin position="67"/>
        <end position="78"/>
    </location>
</feature>
<gene>
    <name evidence="4" type="ORF">GT037_004895</name>
</gene>
<dbReference type="EMBL" id="JAAABM010000006">
    <property type="protein sequence ID" value="KAF7676683.1"/>
    <property type="molecule type" value="Genomic_DNA"/>
</dbReference>
<dbReference type="Pfam" id="PF00172">
    <property type="entry name" value="Zn_clus"/>
    <property type="match status" value="1"/>
</dbReference>
<evidence type="ECO:0000313" key="5">
    <source>
        <dbReference type="Proteomes" id="UP000596902"/>
    </source>
</evidence>
<feature type="domain" description="Zn(2)-C6 fungal-type" evidence="3">
    <location>
        <begin position="176"/>
        <end position="204"/>
    </location>
</feature>
<dbReference type="Proteomes" id="UP000596902">
    <property type="component" value="Unassembled WGS sequence"/>
</dbReference>
<dbReference type="AlphaFoldDB" id="A0A8H7B7N7"/>
<dbReference type="InterPro" id="IPR053175">
    <property type="entry name" value="DHMBA_Reg_Transcription_Factor"/>
</dbReference>
<feature type="region of interest" description="Disordered" evidence="2">
    <location>
        <begin position="215"/>
        <end position="259"/>
    </location>
</feature>
<dbReference type="GO" id="GO:0008270">
    <property type="term" value="F:zinc ion binding"/>
    <property type="evidence" value="ECO:0007669"/>
    <property type="project" value="InterPro"/>
</dbReference>
<feature type="compositionally biased region" description="Low complexity" evidence="2">
    <location>
        <begin position="130"/>
        <end position="139"/>
    </location>
</feature>
<feature type="region of interest" description="Disordered" evidence="2">
    <location>
        <begin position="1"/>
        <end position="139"/>
    </location>
</feature>
<dbReference type="CDD" id="cd00067">
    <property type="entry name" value="GAL4"/>
    <property type="match status" value="1"/>
</dbReference>
<name>A0A8H7B7N7_9PLEO</name>